<evidence type="ECO:0000256" key="6">
    <source>
        <dbReference type="ARBA" id="ARBA00022679"/>
    </source>
</evidence>
<dbReference type="Pfam" id="PF03453">
    <property type="entry name" value="MoeA_N"/>
    <property type="match status" value="1"/>
</dbReference>
<dbReference type="SMART" id="SM00852">
    <property type="entry name" value="MoCF_biosynth"/>
    <property type="match status" value="1"/>
</dbReference>
<dbReference type="NCBIfam" id="TIGR00177">
    <property type="entry name" value="molyb_syn"/>
    <property type="match status" value="1"/>
</dbReference>
<evidence type="ECO:0000256" key="8">
    <source>
        <dbReference type="ARBA" id="ARBA00022842"/>
    </source>
</evidence>
<comment type="caution">
    <text evidence="13">The sequence shown here is derived from an EMBL/GenBank/DDBJ whole genome shotgun (WGS) entry which is preliminary data.</text>
</comment>
<evidence type="ECO:0000313" key="13">
    <source>
        <dbReference type="EMBL" id="NDK92129.1"/>
    </source>
</evidence>
<evidence type="ECO:0000256" key="10">
    <source>
        <dbReference type="ARBA" id="ARBA00047317"/>
    </source>
</evidence>
<proteinExistence type="inferred from homology"/>
<organism evidence="13 14">
    <name type="scientific">Gordonia desulfuricans</name>
    <dbReference type="NCBI Taxonomy" id="89051"/>
    <lineage>
        <taxon>Bacteria</taxon>
        <taxon>Bacillati</taxon>
        <taxon>Actinomycetota</taxon>
        <taxon>Actinomycetes</taxon>
        <taxon>Mycobacteriales</taxon>
        <taxon>Gordoniaceae</taxon>
        <taxon>Gordonia</taxon>
    </lineage>
</organism>
<dbReference type="Pfam" id="PF03454">
    <property type="entry name" value="MoeA_C"/>
    <property type="match status" value="1"/>
</dbReference>
<evidence type="ECO:0000256" key="9">
    <source>
        <dbReference type="ARBA" id="ARBA00023150"/>
    </source>
</evidence>
<evidence type="ECO:0000256" key="4">
    <source>
        <dbReference type="ARBA" id="ARBA00010763"/>
    </source>
</evidence>
<dbReference type="Gene3D" id="2.170.190.11">
    <property type="entry name" value="Molybdopterin biosynthesis moea protein, domain 3"/>
    <property type="match status" value="1"/>
</dbReference>
<dbReference type="RefSeq" id="WP_059038292.1">
    <property type="nucleotide sequence ID" value="NZ_JAADZU010000100.1"/>
</dbReference>
<evidence type="ECO:0000259" key="12">
    <source>
        <dbReference type="SMART" id="SM00852"/>
    </source>
</evidence>
<dbReference type="InterPro" id="IPR005111">
    <property type="entry name" value="MoeA_C_domain_IV"/>
</dbReference>
<dbReference type="SUPFAM" id="SSF53218">
    <property type="entry name" value="Molybdenum cofactor biosynthesis proteins"/>
    <property type="match status" value="1"/>
</dbReference>
<comment type="catalytic activity">
    <reaction evidence="10">
        <text>adenylyl-molybdopterin + molybdate = Mo-molybdopterin + AMP + H(+)</text>
        <dbReference type="Rhea" id="RHEA:35047"/>
        <dbReference type="ChEBI" id="CHEBI:15378"/>
        <dbReference type="ChEBI" id="CHEBI:36264"/>
        <dbReference type="ChEBI" id="CHEBI:62727"/>
        <dbReference type="ChEBI" id="CHEBI:71302"/>
        <dbReference type="ChEBI" id="CHEBI:456215"/>
        <dbReference type="EC" id="2.10.1.1"/>
    </reaction>
</comment>
<dbReference type="InterPro" id="IPR036425">
    <property type="entry name" value="MoaB/Mog-like_dom_sf"/>
</dbReference>
<keyword evidence="14" id="KW-1185">Reference proteome</keyword>
<dbReference type="EMBL" id="JAADZU010000100">
    <property type="protein sequence ID" value="NDK92129.1"/>
    <property type="molecule type" value="Genomic_DNA"/>
</dbReference>
<dbReference type="AlphaFoldDB" id="A0A7K3LV91"/>
<comment type="function">
    <text evidence="2 11">Catalyzes the insertion of molybdate into adenylated molybdopterin with the concomitant release of AMP.</text>
</comment>
<dbReference type="EC" id="2.10.1.1" evidence="11"/>
<dbReference type="GO" id="GO:0061599">
    <property type="term" value="F:molybdopterin molybdotransferase activity"/>
    <property type="evidence" value="ECO:0007669"/>
    <property type="project" value="UniProtKB-UniRule"/>
</dbReference>
<keyword evidence="8 11" id="KW-0460">Magnesium</keyword>
<name>A0A7K3LV91_9ACTN</name>
<gene>
    <name evidence="13" type="ORF">GYA93_21545</name>
</gene>
<comment type="similarity">
    <text evidence="4 11">Belongs to the MoeA family.</text>
</comment>
<evidence type="ECO:0000256" key="2">
    <source>
        <dbReference type="ARBA" id="ARBA00002901"/>
    </source>
</evidence>
<dbReference type="GO" id="GO:0005829">
    <property type="term" value="C:cytosol"/>
    <property type="evidence" value="ECO:0007669"/>
    <property type="project" value="TreeGrafter"/>
</dbReference>
<dbReference type="InterPro" id="IPR036688">
    <property type="entry name" value="MoeA_C_domain_IV_sf"/>
</dbReference>
<dbReference type="FunFam" id="3.40.980.10:FF:000004">
    <property type="entry name" value="Molybdopterin molybdenumtransferase"/>
    <property type="match status" value="1"/>
</dbReference>
<dbReference type="Gene3D" id="2.40.340.10">
    <property type="entry name" value="MoeA, C-terminal, domain IV"/>
    <property type="match status" value="1"/>
</dbReference>
<dbReference type="SUPFAM" id="SSF63882">
    <property type="entry name" value="MoeA N-terminal region -like"/>
    <property type="match status" value="1"/>
</dbReference>
<dbReference type="Gene3D" id="3.40.980.10">
    <property type="entry name" value="MoaB/Mog-like domain"/>
    <property type="match status" value="1"/>
</dbReference>
<evidence type="ECO:0000256" key="1">
    <source>
        <dbReference type="ARBA" id="ARBA00001946"/>
    </source>
</evidence>
<comment type="pathway">
    <text evidence="3 11">Cofactor biosynthesis; molybdopterin biosynthesis.</text>
</comment>
<dbReference type="InterPro" id="IPR036135">
    <property type="entry name" value="MoeA_linker/N_sf"/>
</dbReference>
<evidence type="ECO:0000256" key="7">
    <source>
        <dbReference type="ARBA" id="ARBA00022723"/>
    </source>
</evidence>
<dbReference type="FunFam" id="2.170.190.11:FF:000001">
    <property type="entry name" value="Molybdopterin molybdenumtransferase"/>
    <property type="match status" value="1"/>
</dbReference>
<dbReference type="GO" id="GO:0046872">
    <property type="term" value="F:metal ion binding"/>
    <property type="evidence" value="ECO:0007669"/>
    <property type="project" value="UniProtKB-UniRule"/>
</dbReference>
<reference evidence="13 14" key="1">
    <citation type="submission" date="2020-01" db="EMBL/GenBank/DDBJ databases">
        <title>Investigation of new actinobacteria for the biodesulphurisation of diesel fuel.</title>
        <authorList>
            <person name="Athi Narayanan S.M."/>
        </authorList>
    </citation>
    <scope>NUCLEOTIDE SEQUENCE [LARGE SCALE GENOMIC DNA]</scope>
    <source>
        <strain evidence="13 14">213E</strain>
    </source>
</reference>
<dbReference type="Gene3D" id="3.90.105.10">
    <property type="entry name" value="Molybdopterin biosynthesis moea protein, domain 2"/>
    <property type="match status" value="1"/>
</dbReference>
<dbReference type="Pfam" id="PF00994">
    <property type="entry name" value="MoCF_biosynth"/>
    <property type="match status" value="1"/>
</dbReference>
<dbReference type="NCBIfam" id="NF045515">
    <property type="entry name" value="Glp_gephyrin"/>
    <property type="match status" value="1"/>
</dbReference>
<evidence type="ECO:0000256" key="5">
    <source>
        <dbReference type="ARBA" id="ARBA00022505"/>
    </source>
</evidence>
<keyword evidence="7 11" id="KW-0479">Metal-binding</keyword>
<dbReference type="CDD" id="cd00887">
    <property type="entry name" value="MoeA"/>
    <property type="match status" value="1"/>
</dbReference>
<dbReference type="PANTHER" id="PTHR10192">
    <property type="entry name" value="MOLYBDOPTERIN BIOSYNTHESIS PROTEIN"/>
    <property type="match status" value="1"/>
</dbReference>
<sequence length="417" mass="42345">MRSVAEHQQTIAALFAAPDPVRLAVADAHGSGLLDHVVAPISLPGFDNSAMDGFAVRAADLAGATPDAPVRLPVAADIPAGRTDAVALAPGTAHRIMTGAPLPDGADAVVPVEDTDASFAPGADSVSSGTVSFHAAPTAGRHIRRAGSDITAGEVALAAGATLGAPQIGLLAALGIAEVNVARRLRVVVLSTGSELVAAGTPLQHGQIYESNGAMLAAAAREAGALGRHEHFVPDDVPQFLAKLDATAGDADLIITSGGVSAGAFEVVKEALTDPADTGHAVEFVKVAMQPGMPQGAGVLLTPVGRRVPIITLPGNPVSSLVSFEVFIRPALRTAMALPDGRRRVTARLTADLRSPVNKRQFMRGVITETPDGAQVVPIGPPGSHHLRFLAEANALIDVPVEVTAVAAGESVDVIVL</sequence>
<evidence type="ECO:0000313" key="14">
    <source>
        <dbReference type="Proteomes" id="UP000466307"/>
    </source>
</evidence>
<dbReference type="Proteomes" id="UP000466307">
    <property type="component" value="Unassembled WGS sequence"/>
</dbReference>
<feature type="domain" description="MoaB/Mog" evidence="12">
    <location>
        <begin position="188"/>
        <end position="334"/>
    </location>
</feature>
<evidence type="ECO:0000256" key="11">
    <source>
        <dbReference type="RuleBase" id="RU365090"/>
    </source>
</evidence>
<dbReference type="SUPFAM" id="SSF63867">
    <property type="entry name" value="MoeA C-terminal domain-like"/>
    <property type="match status" value="1"/>
</dbReference>
<keyword evidence="9 11" id="KW-0501">Molybdenum cofactor biosynthesis</keyword>
<comment type="cofactor">
    <cofactor evidence="1 11">
        <name>Mg(2+)</name>
        <dbReference type="ChEBI" id="CHEBI:18420"/>
    </cofactor>
</comment>
<dbReference type="UniPathway" id="UPA00344"/>
<keyword evidence="6 11" id="KW-0808">Transferase</keyword>
<dbReference type="PANTHER" id="PTHR10192:SF5">
    <property type="entry name" value="GEPHYRIN"/>
    <property type="match status" value="1"/>
</dbReference>
<dbReference type="InterPro" id="IPR038987">
    <property type="entry name" value="MoeA-like"/>
</dbReference>
<keyword evidence="5 11" id="KW-0500">Molybdenum</keyword>
<dbReference type="InterPro" id="IPR005110">
    <property type="entry name" value="MoeA_linker/N"/>
</dbReference>
<dbReference type="InterPro" id="IPR001453">
    <property type="entry name" value="MoaB/Mog_dom"/>
</dbReference>
<accession>A0A7K3LV91</accession>
<dbReference type="GO" id="GO:0006777">
    <property type="term" value="P:Mo-molybdopterin cofactor biosynthetic process"/>
    <property type="evidence" value="ECO:0007669"/>
    <property type="project" value="UniProtKB-UniRule"/>
</dbReference>
<protein>
    <recommendedName>
        <fullName evidence="11">Molybdopterin molybdenumtransferase</fullName>
        <ecNumber evidence="11">2.10.1.1</ecNumber>
    </recommendedName>
</protein>
<evidence type="ECO:0000256" key="3">
    <source>
        <dbReference type="ARBA" id="ARBA00005046"/>
    </source>
</evidence>